<dbReference type="SUPFAM" id="SSF52833">
    <property type="entry name" value="Thioredoxin-like"/>
    <property type="match status" value="1"/>
</dbReference>
<evidence type="ECO:0000256" key="1">
    <source>
        <dbReference type="ARBA" id="ARBA00007198"/>
    </source>
</evidence>
<gene>
    <name evidence="3" type="ORF">V6256_07470</name>
</gene>
<evidence type="ECO:0000256" key="2">
    <source>
        <dbReference type="PROSITE-ProRule" id="PRU01282"/>
    </source>
</evidence>
<evidence type="ECO:0000313" key="3">
    <source>
        <dbReference type="EMBL" id="MEL0629444.1"/>
    </source>
</evidence>
<dbReference type="NCBIfam" id="TIGR01617">
    <property type="entry name" value="arsC_related"/>
    <property type="match status" value="1"/>
</dbReference>
<reference evidence="3 4" key="1">
    <citation type="submission" date="2024-02" db="EMBL/GenBank/DDBJ databases">
        <title>Bacteria isolated from the canopy kelp, Nereocystis luetkeana.</title>
        <authorList>
            <person name="Pfister C.A."/>
            <person name="Younker I.T."/>
            <person name="Light S.H."/>
        </authorList>
    </citation>
    <scope>NUCLEOTIDE SEQUENCE [LARGE SCALE GENOMIC DNA]</scope>
    <source>
        <strain evidence="3 4">TI.1.05</strain>
    </source>
</reference>
<dbReference type="PANTHER" id="PTHR30041">
    <property type="entry name" value="ARSENATE REDUCTASE"/>
    <property type="match status" value="1"/>
</dbReference>
<dbReference type="PROSITE" id="PS51353">
    <property type="entry name" value="ARSC"/>
    <property type="match status" value="1"/>
</dbReference>
<dbReference type="InterPro" id="IPR006504">
    <property type="entry name" value="Tscrpt_reg_Spx/MgsR"/>
</dbReference>
<dbReference type="PANTHER" id="PTHR30041:SF8">
    <property type="entry name" value="PROTEIN YFFB"/>
    <property type="match status" value="1"/>
</dbReference>
<protein>
    <submittedName>
        <fullName evidence="3">ArsC family reductase</fullName>
    </submittedName>
</protein>
<comment type="similarity">
    <text evidence="1 2">Belongs to the ArsC family.</text>
</comment>
<keyword evidence="4" id="KW-1185">Reference proteome</keyword>
<accession>A0ABU9GQD2</accession>
<dbReference type="NCBIfam" id="NF008107">
    <property type="entry name" value="PRK10853.1"/>
    <property type="match status" value="1"/>
</dbReference>
<organism evidence="3 4">
    <name type="scientific">Psychromonas aquatilis</name>
    <dbReference type="NCBI Taxonomy" id="2005072"/>
    <lineage>
        <taxon>Bacteria</taxon>
        <taxon>Pseudomonadati</taxon>
        <taxon>Pseudomonadota</taxon>
        <taxon>Gammaproteobacteria</taxon>
        <taxon>Alteromonadales</taxon>
        <taxon>Psychromonadaceae</taxon>
        <taxon>Psychromonas</taxon>
    </lineage>
</organism>
<dbReference type="EMBL" id="JBAKAZ010000022">
    <property type="protein sequence ID" value="MEL0629444.1"/>
    <property type="molecule type" value="Genomic_DNA"/>
</dbReference>
<dbReference type="RefSeq" id="WP_341597453.1">
    <property type="nucleotide sequence ID" value="NZ_JBAKAZ010000022.1"/>
</dbReference>
<evidence type="ECO:0000313" key="4">
    <source>
        <dbReference type="Proteomes" id="UP001369082"/>
    </source>
</evidence>
<dbReference type="InterPro" id="IPR036249">
    <property type="entry name" value="Thioredoxin-like_sf"/>
</dbReference>
<dbReference type="Proteomes" id="UP001369082">
    <property type="component" value="Unassembled WGS sequence"/>
</dbReference>
<dbReference type="Gene3D" id="3.40.30.10">
    <property type="entry name" value="Glutaredoxin"/>
    <property type="match status" value="1"/>
</dbReference>
<dbReference type="CDD" id="cd03035">
    <property type="entry name" value="ArsC_Yffb"/>
    <property type="match status" value="1"/>
</dbReference>
<proteinExistence type="inferred from homology"/>
<name>A0ABU9GQD2_9GAMM</name>
<dbReference type="Pfam" id="PF03960">
    <property type="entry name" value="ArsC"/>
    <property type="match status" value="1"/>
</dbReference>
<dbReference type="InterPro" id="IPR006660">
    <property type="entry name" value="Arsenate_reductase-like"/>
</dbReference>
<sequence length="116" mass="13460">MTAIMYGIPNCDTIKKAQKWLKENNIPFTFHDYRKDGLDESLLEKLLAHSSWETLLNKRSTSYRALTDNQKQTLNEDNAKALFIESPTLIKRPVIIYKESAIVGFNIKNYQTFFAV</sequence>
<comment type="caution">
    <text evidence="3">The sequence shown here is derived from an EMBL/GenBank/DDBJ whole genome shotgun (WGS) entry which is preliminary data.</text>
</comment>